<proteinExistence type="predicted"/>
<name>A0A9X3BAA3_9PSED</name>
<feature type="signal peptide" evidence="1">
    <location>
        <begin position="1"/>
        <end position="29"/>
    </location>
</feature>
<protein>
    <recommendedName>
        <fullName evidence="4">Ankyrin repeat domain-containing protein</fullName>
    </recommendedName>
</protein>
<evidence type="ECO:0008006" key="4">
    <source>
        <dbReference type="Google" id="ProtNLM"/>
    </source>
</evidence>
<keyword evidence="3" id="KW-1185">Reference proteome</keyword>
<dbReference type="PANTHER" id="PTHR46224:SF64">
    <property type="entry name" value="IQ MOTIF AND ANKYRIN REPEAT DOMAIN-CONTAINING PROTEIN 1"/>
    <property type="match status" value="1"/>
</dbReference>
<reference evidence="2" key="2">
    <citation type="journal article" date="2023" name="mSystems">
        <title>Charting the Lipopeptidome of Nonpathogenic Pseudomonas.</title>
        <authorList>
            <person name="Cesa-Luna C."/>
            <person name="Geudens N."/>
            <person name="Girard L."/>
            <person name="De Roo V."/>
            <person name="Maklad H.R."/>
            <person name="Martins J.C."/>
            <person name="Hofte M."/>
            <person name="De Mot R."/>
        </authorList>
    </citation>
    <scope>NUCLEOTIDE SEQUENCE</scope>
    <source>
        <strain evidence="2">B1M3-32</strain>
    </source>
</reference>
<dbReference type="InterPro" id="IPR051616">
    <property type="entry name" value="Cul2-RING_E3_ligase_SR"/>
</dbReference>
<dbReference type="EMBL" id="JAOSKY010000002">
    <property type="protein sequence ID" value="MCU7247310.1"/>
    <property type="molecule type" value="Genomic_DNA"/>
</dbReference>
<dbReference type="InterPro" id="IPR002110">
    <property type="entry name" value="Ankyrin_rpt"/>
</dbReference>
<sequence length="331" mass="35624">MLNSNSVFKRLWIACVAGVFFCSTNVAQAKPVDAYQQLDTAVLQYAYSKEQKDLDSVNKLLSNGAKPDTFILWHAAYYRSPVLVDRLLEFPIDVNQPISDNGETILLSILGHMGDPEDLKDSMPIVRSLIKAGADTNVIAQGGTNTPLIAAVGIENPSSVEVTRLLLQAGADARMVTPQGFSPLIGKGANNLELIKLLIAAGTDPYGISKVGSTPLHYVCERAYALNDQPDPQAAQRIALLHKAGTSVDAFAPQQQAWPVGTPLLESAIRSNPDCTKALLAAGANKDAPAYPPEYVAQDPDAKGQTVRQNILKSVKDVPDLYSESIIKLFQ</sequence>
<gene>
    <name evidence="2" type="ORF">OC940_05800</name>
</gene>
<dbReference type="Pfam" id="PF00023">
    <property type="entry name" value="Ank"/>
    <property type="match status" value="1"/>
</dbReference>
<accession>A0A9X3BAA3</accession>
<dbReference type="AlphaFoldDB" id="A0A9X3BAA3"/>
<dbReference type="PANTHER" id="PTHR46224">
    <property type="entry name" value="ANKYRIN REPEAT FAMILY PROTEIN"/>
    <property type="match status" value="1"/>
</dbReference>
<dbReference type="SUPFAM" id="SSF48403">
    <property type="entry name" value="Ankyrin repeat"/>
    <property type="match status" value="1"/>
</dbReference>
<dbReference type="RefSeq" id="WP_301621286.1">
    <property type="nucleotide sequence ID" value="NZ_JAOSKY010000002.1"/>
</dbReference>
<dbReference type="Proteomes" id="UP001139955">
    <property type="component" value="Unassembled WGS sequence"/>
</dbReference>
<dbReference type="InterPro" id="IPR036770">
    <property type="entry name" value="Ankyrin_rpt-contain_sf"/>
</dbReference>
<evidence type="ECO:0000313" key="2">
    <source>
        <dbReference type="EMBL" id="MCU7247310.1"/>
    </source>
</evidence>
<dbReference type="SMART" id="SM00248">
    <property type="entry name" value="ANK"/>
    <property type="match status" value="5"/>
</dbReference>
<keyword evidence="1" id="KW-0732">Signal</keyword>
<comment type="caution">
    <text evidence="2">The sequence shown here is derived from an EMBL/GenBank/DDBJ whole genome shotgun (WGS) entry which is preliminary data.</text>
</comment>
<evidence type="ECO:0000256" key="1">
    <source>
        <dbReference type="SAM" id="SignalP"/>
    </source>
</evidence>
<evidence type="ECO:0000313" key="3">
    <source>
        <dbReference type="Proteomes" id="UP001139955"/>
    </source>
</evidence>
<feature type="chain" id="PRO_5040901490" description="Ankyrin repeat domain-containing protein" evidence="1">
    <location>
        <begin position="30"/>
        <end position="331"/>
    </location>
</feature>
<organism evidence="2 3">
    <name type="scientific">Pseudomonas koreensis</name>
    <dbReference type="NCBI Taxonomy" id="198620"/>
    <lineage>
        <taxon>Bacteria</taxon>
        <taxon>Pseudomonadati</taxon>
        <taxon>Pseudomonadota</taxon>
        <taxon>Gammaproteobacteria</taxon>
        <taxon>Pseudomonadales</taxon>
        <taxon>Pseudomonadaceae</taxon>
        <taxon>Pseudomonas</taxon>
    </lineage>
</organism>
<reference evidence="2" key="1">
    <citation type="submission" date="2022-09" db="EMBL/GenBank/DDBJ databases">
        <authorList>
            <person name="Cesa-Luna C."/>
            <person name="Girard L."/>
            <person name="Lood C."/>
            <person name="Hofte M."/>
            <person name="De Mot R."/>
        </authorList>
    </citation>
    <scope>NUCLEOTIDE SEQUENCE</scope>
    <source>
        <strain evidence="2">B1M3-32</strain>
    </source>
</reference>
<dbReference type="Gene3D" id="1.25.40.20">
    <property type="entry name" value="Ankyrin repeat-containing domain"/>
    <property type="match status" value="2"/>
</dbReference>